<accession>A0A212LDB7</accession>
<sequence length="78" mass="9045">MAIVQARFTRWPPTCLKSPGKFTVSKISPQISPTDILFTIFRLLVLFVIFARQDYEHLPDYLTVVNQTPLTRLVFPYS</sequence>
<proteinExistence type="predicted"/>
<name>A0A212LDB7_9HYPH</name>
<dbReference type="EMBL" id="FMJD01000006">
    <property type="protein sequence ID" value="SCM75525.1"/>
    <property type="molecule type" value="Genomic_DNA"/>
</dbReference>
<evidence type="ECO:0000313" key="1">
    <source>
        <dbReference type="EMBL" id="SCM75525.1"/>
    </source>
</evidence>
<protein>
    <submittedName>
        <fullName evidence="1">Uncharacterized protein</fullName>
    </submittedName>
</protein>
<dbReference type="AlphaFoldDB" id="A0A212LDB7"/>
<reference evidence="1" key="1">
    <citation type="submission" date="2016-08" db="EMBL/GenBank/DDBJ databases">
        <authorList>
            <person name="Seilhamer J.J."/>
        </authorList>
    </citation>
    <scope>NUCLEOTIDE SEQUENCE</scope>
    <source>
        <strain evidence="1">86</strain>
    </source>
</reference>
<organism evidence="1">
    <name type="scientific">uncultured Pleomorphomonas sp</name>
    <dbReference type="NCBI Taxonomy" id="442121"/>
    <lineage>
        <taxon>Bacteria</taxon>
        <taxon>Pseudomonadati</taxon>
        <taxon>Pseudomonadota</taxon>
        <taxon>Alphaproteobacteria</taxon>
        <taxon>Hyphomicrobiales</taxon>
        <taxon>Pleomorphomonadaceae</taxon>
        <taxon>Pleomorphomonas</taxon>
        <taxon>environmental samples</taxon>
    </lineage>
</organism>
<gene>
    <name evidence="1" type="ORF">KL86PLE_20193</name>
</gene>